<proteinExistence type="predicted"/>
<feature type="region of interest" description="Disordered" evidence="1">
    <location>
        <begin position="168"/>
        <end position="227"/>
    </location>
</feature>
<evidence type="ECO:0000313" key="3">
    <source>
        <dbReference type="Proteomes" id="UP001444661"/>
    </source>
</evidence>
<comment type="caution">
    <text evidence="2">The sequence shown here is derived from an EMBL/GenBank/DDBJ whole genome shotgun (WGS) entry which is preliminary data.</text>
</comment>
<accession>A0ABR1SDT0</accession>
<protein>
    <recommendedName>
        <fullName evidence="4">Transposase</fullName>
    </recommendedName>
</protein>
<reference evidence="2 3" key="1">
    <citation type="submission" date="2023-01" db="EMBL/GenBank/DDBJ databases">
        <title>Analysis of 21 Apiospora genomes using comparative genomics revels a genus with tremendous synthesis potential of carbohydrate active enzymes and secondary metabolites.</title>
        <authorList>
            <person name="Sorensen T."/>
        </authorList>
    </citation>
    <scope>NUCLEOTIDE SEQUENCE [LARGE SCALE GENOMIC DNA]</scope>
    <source>
        <strain evidence="2 3">CBS 33761</strain>
    </source>
</reference>
<organism evidence="2 3">
    <name type="scientific">Apiospora rasikravindrae</name>
    <dbReference type="NCBI Taxonomy" id="990691"/>
    <lineage>
        <taxon>Eukaryota</taxon>
        <taxon>Fungi</taxon>
        <taxon>Dikarya</taxon>
        <taxon>Ascomycota</taxon>
        <taxon>Pezizomycotina</taxon>
        <taxon>Sordariomycetes</taxon>
        <taxon>Xylariomycetidae</taxon>
        <taxon>Amphisphaeriales</taxon>
        <taxon>Apiosporaceae</taxon>
        <taxon>Apiospora</taxon>
    </lineage>
</organism>
<gene>
    <name evidence="2" type="ORF">PG993_011293</name>
</gene>
<dbReference type="EMBL" id="JAQQWK010000010">
    <property type="protein sequence ID" value="KAK8030002.1"/>
    <property type="molecule type" value="Genomic_DNA"/>
</dbReference>
<evidence type="ECO:0008006" key="4">
    <source>
        <dbReference type="Google" id="ProtNLM"/>
    </source>
</evidence>
<dbReference type="Proteomes" id="UP001444661">
    <property type="component" value="Unassembled WGS sequence"/>
</dbReference>
<sequence>MITKLFNRLLELHRGYLLEINDRDEERHAALQPPQCQYELVQDRCRWPLVLWTGQAKAVRLERGLARSGEWSAAFVKFRRDKKNMPYAFCQYTNDRDASTAIFNGQWCWNHLLRSSLPTLSVNLLRGAFILRNYVGGVVGLDEARQVLQQHDAIGRLEDVSRDIADSHGVRPGILKTGKKQGSKKEKKPRHDDINYRGDYDFDGALGADSKVTRNPCQKTDTRRSNC</sequence>
<name>A0ABR1SDT0_9PEZI</name>
<evidence type="ECO:0000313" key="2">
    <source>
        <dbReference type="EMBL" id="KAK8030002.1"/>
    </source>
</evidence>
<feature type="compositionally biased region" description="Basic residues" evidence="1">
    <location>
        <begin position="177"/>
        <end position="188"/>
    </location>
</feature>
<feature type="compositionally biased region" description="Basic and acidic residues" evidence="1">
    <location>
        <begin position="189"/>
        <end position="200"/>
    </location>
</feature>
<keyword evidence="3" id="KW-1185">Reference proteome</keyword>
<evidence type="ECO:0000256" key="1">
    <source>
        <dbReference type="SAM" id="MobiDB-lite"/>
    </source>
</evidence>